<dbReference type="Gene3D" id="3.30.420.10">
    <property type="entry name" value="Ribonuclease H-like superfamily/Ribonuclease H"/>
    <property type="match status" value="1"/>
</dbReference>
<gene>
    <name evidence="1" type="ORF">AVEN_226053_1</name>
</gene>
<evidence type="ECO:0000313" key="2">
    <source>
        <dbReference type="Proteomes" id="UP000499080"/>
    </source>
</evidence>
<organism evidence="1 2">
    <name type="scientific">Araneus ventricosus</name>
    <name type="common">Orbweaver spider</name>
    <name type="synonym">Epeira ventricosa</name>
    <dbReference type="NCBI Taxonomy" id="182803"/>
    <lineage>
        <taxon>Eukaryota</taxon>
        <taxon>Metazoa</taxon>
        <taxon>Ecdysozoa</taxon>
        <taxon>Arthropoda</taxon>
        <taxon>Chelicerata</taxon>
        <taxon>Arachnida</taxon>
        <taxon>Araneae</taxon>
        <taxon>Araneomorphae</taxon>
        <taxon>Entelegynae</taxon>
        <taxon>Araneoidea</taxon>
        <taxon>Araneidae</taxon>
        <taxon>Araneus</taxon>
    </lineage>
</organism>
<dbReference type="GO" id="GO:0003676">
    <property type="term" value="F:nucleic acid binding"/>
    <property type="evidence" value="ECO:0007669"/>
    <property type="project" value="InterPro"/>
</dbReference>
<accession>A0A4Y2IIR3</accession>
<dbReference type="AlphaFoldDB" id="A0A4Y2IIR3"/>
<proteinExistence type="predicted"/>
<reference evidence="1 2" key="1">
    <citation type="journal article" date="2019" name="Sci. Rep.">
        <title>Orb-weaving spider Araneus ventricosus genome elucidates the spidroin gene catalogue.</title>
        <authorList>
            <person name="Kono N."/>
            <person name="Nakamura H."/>
            <person name="Ohtoshi R."/>
            <person name="Moran D.A.P."/>
            <person name="Shinohara A."/>
            <person name="Yoshida Y."/>
            <person name="Fujiwara M."/>
            <person name="Mori M."/>
            <person name="Tomita M."/>
            <person name="Arakawa K."/>
        </authorList>
    </citation>
    <scope>NUCLEOTIDE SEQUENCE [LARGE SCALE GENOMIC DNA]</scope>
</reference>
<dbReference type="InterPro" id="IPR036397">
    <property type="entry name" value="RNaseH_sf"/>
</dbReference>
<evidence type="ECO:0000313" key="1">
    <source>
        <dbReference type="EMBL" id="GBM77667.1"/>
    </source>
</evidence>
<comment type="caution">
    <text evidence="1">The sequence shown here is derived from an EMBL/GenBank/DDBJ whole genome shotgun (WGS) entry which is preliminary data.</text>
</comment>
<protein>
    <submittedName>
        <fullName evidence="1">Uncharacterized protein</fullName>
    </submittedName>
</protein>
<sequence length="143" mass="16065">MVMENFVDRRSPFSSPRLCQYSKLHTWAREYPFQMQPLPLHSQKITVWCEFTAAFIVGAFVLEHIGPSGPVTCVVNCTSYESLLQNQPIPALQQCGCADSTIFMQDVSPPRTAPPLNQLLNLHFGNDRIISRHFLTALAATIT</sequence>
<dbReference type="Proteomes" id="UP000499080">
    <property type="component" value="Unassembled WGS sequence"/>
</dbReference>
<keyword evidence="2" id="KW-1185">Reference proteome</keyword>
<name>A0A4Y2IIR3_ARAVE</name>
<dbReference type="EMBL" id="BGPR01002702">
    <property type="protein sequence ID" value="GBM77667.1"/>
    <property type="molecule type" value="Genomic_DNA"/>
</dbReference>